<reference evidence="13" key="1">
    <citation type="submission" date="2016-10" db="EMBL/GenBank/DDBJ databases">
        <authorList>
            <person name="Varghese N."/>
            <person name="Submissions S."/>
        </authorList>
    </citation>
    <scope>NUCLEOTIDE SEQUENCE [LARGE SCALE GENOMIC DNA]</scope>
    <source>
        <strain evidence="13">DSM 23664</strain>
    </source>
</reference>
<comment type="subcellular location">
    <subcellularLocation>
        <location evidence="1">Cell membrane</location>
        <topology evidence="1">Peripheral membrane protein</topology>
        <orientation evidence="1">Cytoplasmic side</orientation>
    </subcellularLocation>
</comment>
<dbReference type="AlphaFoldDB" id="A0A1I1J493"/>
<keyword evidence="8" id="KW-0653">Protein transport</keyword>
<dbReference type="GO" id="GO:0006935">
    <property type="term" value="P:chemotaxis"/>
    <property type="evidence" value="ECO:0007669"/>
    <property type="project" value="UniProtKB-KW"/>
</dbReference>
<comment type="similarity">
    <text evidence="2">Belongs to the FliJ family.</text>
</comment>
<dbReference type="GO" id="GO:0071973">
    <property type="term" value="P:bacterial-type flagellum-dependent cell motility"/>
    <property type="evidence" value="ECO:0007669"/>
    <property type="project" value="InterPro"/>
</dbReference>
<evidence type="ECO:0000256" key="7">
    <source>
        <dbReference type="ARBA" id="ARBA00022795"/>
    </source>
</evidence>
<sequence length="145" mass="17554">MQEYRFSMEKVLDWREDLEDVAQLKVKDIEEKVQKETDKLNRIIGESRKLKSEQLFHSTIDHLKRHRLYKDLIDEKIIRQRLTVQKAEKELEQARAELQTAHKDKKVMQKLEEKERTRYKDLVKKKEQSQLDEISTLSFGRPSLF</sequence>
<keyword evidence="5" id="KW-1003">Cell membrane</keyword>
<keyword evidence="10" id="KW-1006">Bacterial flagellum protein export</keyword>
<dbReference type="InterPro" id="IPR012823">
    <property type="entry name" value="Flagell_FliJ"/>
</dbReference>
<gene>
    <name evidence="12" type="ORF">SAMN04488102_10657</name>
</gene>
<dbReference type="RefSeq" id="WP_091530062.1">
    <property type="nucleotide sequence ID" value="NZ_FOLT01000006.1"/>
</dbReference>
<evidence type="ECO:0000256" key="8">
    <source>
        <dbReference type="ARBA" id="ARBA00022927"/>
    </source>
</evidence>
<evidence type="ECO:0000256" key="5">
    <source>
        <dbReference type="ARBA" id="ARBA00022475"/>
    </source>
</evidence>
<keyword evidence="13" id="KW-1185">Reference proteome</keyword>
<keyword evidence="12" id="KW-0966">Cell projection</keyword>
<evidence type="ECO:0000256" key="9">
    <source>
        <dbReference type="ARBA" id="ARBA00023136"/>
    </source>
</evidence>
<dbReference type="EMBL" id="FOLT01000006">
    <property type="protein sequence ID" value="SFC40280.1"/>
    <property type="molecule type" value="Genomic_DNA"/>
</dbReference>
<keyword evidence="12" id="KW-0282">Flagellum</keyword>
<evidence type="ECO:0000256" key="2">
    <source>
        <dbReference type="ARBA" id="ARBA00010004"/>
    </source>
</evidence>
<dbReference type="GO" id="GO:0005886">
    <property type="term" value="C:plasma membrane"/>
    <property type="evidence" value="ECO:0007669"/>
    <property type="project" value="UniProtKB-SubCell"/>
</dbReference>
<dbReference type="NCBIfam" id="TIGR02473">
    <property type="entry name" value="flagell_FliJ"/>
    <property type="match status" value="1"/>
</dbReference>
<accession>A0A1I1J493</accession>
<evidence type="ECO:0000313" key="12">
    <source>
        <dbReference type="EMBL" id="SFC40280.1"/>
    </source>
</evidence>
<keyword evidence="11" id="KW-0175">Coiled coil</keyword>
<dbReference type="Pfam" id="PF02050">
    <property type="entry name" value="FliJ"/>
    <property type="match status" value="1"/>
</dbReference>
<keyword evidence="9" id="KW-0472">Membrane</keyword>
<dbReference type="Proteomes" id="UP000199612">
    <property type="component" value="Unassembled WGS sequence"/>
</dbReference>
<protein>
    <recommendedName>
        <fullName evidence="3">Flagellar FliJ protein</fullName>
    </recommendedName>
</protein>
<evidence type="ECO:0000256" key="4">
    <source>
        <dbReference type="ARBA" id="ARBA00022448"/>
    </source>
</evidence>
<dbReference type="GO" id="GO:0044781">
    <property type="term" value="P:bacterial-type flagellum organization"/>
    <property type="evidence" value="ECO:0007669"/>
    <property type="project" value="UniProtKB-KW"/>
</dbReference>
<dbReference type="GO" id="GO:0009288">
    <property type="term" value="C:bacterial-type flagellum"/>
    <property type="evidence" value="ECO:0007669"/>
    <property type="project" value="InterPro"/>
</dbReference>
<evidence type="ECO:0000256" key="11">
    <source>
        <dbReference type="SAM" id="Coils"/>
    </source>
</evidence>
<name>A0A1I1J493_9LACT</name>
<dbReference type="OrthoDB" id="2165860at2"/>
<dbReference type="InterPro" id="IPR053716">
    <property type="entry name" value="Flag_assembly_chemotaxis_eff"/>
</dbReference>
<keyword evidence="6" id="KW-0145">Chemotaxis</keyword>
<feature type="coiled-coil region" evidence="11">
    <location>
        <begin position="77"/>
        <end position="111"/>
    </location>
</feature>
<keyword evidence="7" id="KW-1005">Bacterial flagellum biogenesis</keyword>
<keyword evidence="12" id="KW-0969">Cilium</keyword>
<organism evidence="12 13">
    <name type="scientific">Alkalibacterium subtropicum</name>
    <dbReference type="NCBI Taxonomy" id="753702"/>
    <lineage>
        <taxon>Bacteria</taxon>
        <taxon>Bacillati</taxon>
        <taxon>Bacillota</taxon>
        <taxon>Bacilli</taxon>
        <taxon>Lactobacillales</taxon>
        <taxon>Carnobacteriaceae</taxon>
        <taxon>Alkalibacterium</taxon>
    </lineage>
</organism>
<dbReference type="Gene3D" id="1.10.287.1700">
    <property type="match status" value="1"/>
</dbReference>
<evidence type="ECO:0000256" key="6">
    <source>
        <dbReference type="ARBA" id="ARBA00022500"/>
    </source>
</evidence>
<evidence type="ECO:0000313" key="13">
    <source>
        <dbReference type="Proteomes" id="UP000199612"/>
    </source>
</evidence>
<evidence type="ECO:0000256" key="10">
    <source>
        <dbReference type="ARBA" id="ARBA00023225"/>
    </source>
</evidence>
<dbReference type="GO" id="GO:0015031">
    <property type="term" value="P:protein transport"/>
    <property type="evidence" value="ECO:0007669"/>
    <property type="project" value="UniProtKB-KW"/>
</dbReference>
<keyword evidence="4" id="KW-0813">Transport</keyword>
<proteinExistence type="inferred from homology"/>
<evidence type="ECO:0000256" key="3">
    <source>
        <dbReference type="ARBA" id="ARBA00020392"/>
    </source>
</evidence>
<dbReference type="STRING" id="753702.SAMN04488102_10657"/>
<evidence type="ECO:0000256" key="1">
    <source>
        <dbReference type="ARBA" id="ARBA00004413"/>
    </source>
</evidence>